<dbReference type="SUPFAM" id="SSF48371">
    <property type="entry name" value="ARM repeat"/>
    <property type="match status" value="1"/>
</dbReference>
<dbReference type="EMBL" id="VLTN01000027">
    <property type="protein sequence ID" value="KAA0151450.1"/>
    <property type="molecule type" value="Genomic_DNA"/>
</dbReference>
<accession>A0A5A8DIW4</accession>
<dbReference type="EMBL" id="VLTO01000029">
    <property type="protein sequence ID" value="KAA0173818.1"/>
    <property type="molecule type" value="Genomic_DNA"/>
</dbReference>
<dbReference type="EMBL" id="VLTL01000162">
    <property type="protein sequence ID" value="KAA0157943.1"/>
    <property type="molecule type" value="Genomic_DNA"/>
</dbReference>
<evidence type="ECO:0000313" key="10">
    <source>
        <dbReference type="EMBL" id="KAA0157943.1"/>
    </source>
</evidence>
<dbReference type="Proteomes" id="UP000324907">
    <property type="component" value="Unassembled WGS sequence"/>
</dbReference>
<dbReference type="Gene3D" id="1.25.10.10">
    <property type="entry name" value="Leucine-rich Repeat Variant"/>
    <property type="match status" value="1"/>
</dbReference>
<dbReference type="InterPro" id="IPR013713">
    <property type="entry name" value="XPO2_central"/>
</dbReference>
<evidence type="ECO:0000256" key="7">
    <source>
        <dbReference type="ARBA" id="ARBA00023242"/>
    </source>
</evidence>
<evidence type="ECO:0000313" key="16">
    <source>
        <dbReference type="Proteomes" id="UP000325113"/>
    </source>
</evidence>
<dbReference type="GO" id="GO:0006611">
    <property type="term" value="P:protein export from nucleus"/>
    <property type="evidence" value="ECO:0007669"/>
    <property type="project" value="TreeGrafter"/>
</dbReference>
<keyword evidence="5" id="KW-0963">Cytoplasm</keyword>
<evidence type="ECO:0000313" key="13">
    <source>
        <dbReference type="Proteomes" id="UP000322899"/>
    </source>
</evidence>
<keyword evidence="7" id="KW-0539">Nucleus</keyword>
<dbReference type="EMBL" id="VLTM01000013">
    <property type="protein sequence ID" value="KAA0165365.1"/>
    <property type="molecule type" value="Genomic_DNA"/>
</dbReference>
<evidence type="ECO:0000256" key="4">
    <source>
        <dbReference type="ARBA" id="ARBA00022448"/>
    </source>
</evidence>
<comment type="similarity">
    <text evidence="3">Belongs to the XPO2/CSE1 family.</text>
</comment>
<evidence type="ECO:0000313" key="14">
    <source>
        <dbReference type="Proteomes" id="UP000323011"/>
    </source>
</evidence>
<evidence type="ECO:0000256" key="1">
    <source>
        <dbReference type="ARBA" id="ARBA00004123"/>
    </source>
</evidence>
<evidence type="ECO:0000313" key="15">
    <source>
        <dbReference type="Proteomes" id="UP000324907"/>
    </source>
</evidence>
<dbReference type="PANTHER" id="PTHR10997">
    <property type="entry name" value="IMPORTIN-7, 8, 11"/>
    <property type="match status" value="1"/>
</dbReference>
<dbReference type="GO" id="GO:0005049">
    <property type="term" value="F:nuclear export signal receptor activity"/>
    <property type="evidence" value="ECO:0007669"/>
    <property type="project" value="TreeGrafter"/>
</dbReference>
<comment type="subcellular location">
    <subcellularLocation>
        <location evidence="2">Cytoplasm</location>
    </subcellularLocation>
    <subcellularLocation>
        <location evidence="1">Nucleus</location>
    </subcellularLocation>
</comment>
<dbReference type="GO" id="GO:0031267">
    <property type="term" value="F:small GTPase binding"/>
    <property type="evidence" value="ECO:0007669"/>
    <property type="project" value="InterPro"/>
</dbReference>
<dbReference type="OrthoDB" id="3268246at2759"/>
<dbReference type="GO" id="GO:0005635">
    <property type="term" value="C:nuclear envelope"/>
    <property type="evidence" value="ECO:0007669"/>
    <property type="project" value="TreeGrafter"/>
</dbReference>
<keyword evidence="4" id="KW-0813">Transport</keyword>
<evidence type="ECO:0000313" key="11">
    <source>
        <dbReference type="EMBL" id="KAA0165365.1"/>
    </source>
</evidence>
<gene>
    <name evidence="12" type="ORF">FNF27_04775</name>
    <name evidence="10" type="ORF">FNF28_06450</name>
    <name evidence="9" type="ORF">FNF29_04658</name>
    <name evidence="11" type="ORF">FNF31_02027</name>
</gene>
<proteinExistence type="inferred from homology"/>
<dbReference type="AlphaFoldDB" id="A0A5A8DIW4"/>
<evidence type="ECO:0000313" key="9">
    <source>
        <dbReference type="EMBL" id="KAA0151450.1"/>
    </source>
</evidence>
<evidence type="ECO:0000256" key="2">
    <source>
        <dbReference type="ARBA" id="ARBA00004496"/>
    </source>
</evidence>
<evidence type="ECO:0000313" key="12">
    <source>
        <dbReference type="EMBL" id="KAA0173818.1"/>
    </source>
</evidence>
<dbReference type="PROSITE" id="PS50166">
    <property type="entry name" value="IMPORTIN_B_NT"/>
    <property type="match status" value="1"/>
</dbReference>
<evidence type="ECO:0000259" key="8">
    <source>
        <dbReference type="PROSITE" id="PS50166"/>
    </source>
</evidence>
<dbReference type="Proteomes" id="UP000322899">
    <property type="component" value="Unassembled WGS sequence"/>
</dbReference>
<dbReference type="GO" id="GO:0006606">
    <property type="term" value="P:protein import into nucleus"/>
    <property type="evidence" value="ECO:0007669"/>
    <property type="project" value="TreeGrafter"/>
</dbReference>
<reference evidence="13 14" key="1">
    <citation type="submission" date="2019-07" db="EMBL/GenBank/DDBJ databases">
        <title>Genomes of Cafeteria roenbergensis.</title>
        <authorList>
            <person name="Fischer M.G."/>
            <person name="Hackl T."/>
            <person name="Roman M."/>
        </authorList>
    </citation>
    <scope>NUCLEOTIDE SEQUENCE [LARGE SCALE GENOMIC DNA]</scope>
    <source>
        <strain evidence="9 14">BVI</strain>
        <strain evidence="11 16">Cflag</strain>
        <strain evidence="12 13">E4-10P</strain>
        <strain evidence="10 15">RCC970-E3</strain>
    </source>
</reference>
<dbReference type="Proteomes" id="UP000323011">
    <property type="component" value="Unassembled WGS sequence"/>
</dbReference>
<dbReference type="Proteomes" id="UP000325113">
    <property type="component" value="Unassembled WGS sequence"/>
</dbReference>
<evidence type="ECO:0000256" key="6">
    <source>
        <dbReference type="ARBA" id="ARBA00022927"/>
    </source>
</evidence>
<protein>
    <recommendedName>
        <fullName evidence="8">Importin N-terminal domain-containing protein</fullName>
    </recommendedName>
</protein>
<name>A0A5A8DIW4_CAFRO</name>
<dbReference type="InterPro" id="IPR005043">
    <property type="entry name" value="XPO2_C"/>
</dbReference>
<keyword evidence="6" id="KW-0653">Protein transport</keyword>
<comment type="caution">
    <text evidence="11">The sequence shown here is derived from an EMBL/GenBank/DDBJ whole genome shotgun (WGS) entry which is preliminary data.</text>
</comment>
<dbReference type="Pfam" id="PF03378">
    <property type="entry name" value="CAS_CSE1"/>
    <property type="match status" value="2"/>
</dbReference>
<organism evidence="11 16">
    <name type="scientific">Cafeteria roenbergensis</name>
    <name type="common">Marine flagellate</name>
    <dbReference type="NCBI Taxonomy" id="33653"/>
    <lineage>
        <taxon>Eukaryota</taxon>
        <taxon>Sar</taxon>
        <taxon>Stramenopiles</taxon>
        <taxon>Bigyra</taxon>
        <taxon>Opalozoa</taxon>
        <taxon>Bicosoecida</taxon>
        <taxon>Cafeteriaceae</taxon>
        <taxon>Cafeteria</taxon>
    </lineage>
</organism>
<dbReference type="InterPro" id="IPR011989">
    <property type="entry name" value="ARM-like"/>
</dbReference>
<evidence type="ECO:0000256" key="5">
    <source>
        <dbReference type="ARBA" id="ARBA00022490"/>
    </source>
</evidence>
<dbReference type="SMART" id="SM00913">
    <property type="entry name" value="IBN_N"/>
    <property type="match status" value="1"/>
</dbReference>
<dbReference type="InterPro" id="IPR016024">
    <property type="entry name" value="ARM-type_fold"/>
</dbReference>
<keyword evidence="14" id="KW-1185">Reference proteome</keyword>
<feature type="domain" description="Importin N-terminal" evidence="8">
    <location>
        <begin position="34"/>
        <end position="109"/>
    </location>
</feature>
<dbReference type="OMA" id="TIIFEQY"/>
<dbReference type="Pfam" id="PF03810">
    <property type="entry name" value="IBN_N"/>
    <property type="match status" value="1"/>
</dbReference>
<dbReference type="InterPro" id="IPR001494">
    <property type="entry name" value="Importin-beta_N"/>
</dbReference>
<dbReference type="Pfam" id="PF08506">
    <property type="entry name" value="Cse1"/>
    <property type="match status" value="1"/>
</dbReference>
<dbReference type="GO" id="GO:0005829">
    <property type="term" value="C:cytosol"/>
    <property type="evidence" value="ECO:0007669"/>
    <property type="project" value="TreeGrafter"/>
</dbReference>
<sequence>MAAAKLVPDETTLAGLAKALENVIHVDLATRRASEELILGAFGMAGFAVCLLKLVTHQSVSADVRLQASIQFKNLVAQRWVAPEDAVAGCIPEEDKAPVREYIIDLMLTTEPLVRAQLSAAVACISKIDFPSHWPGLLPGLAKHAGSSDPSVIIGVLETAAAVFERFDGAYECDEVNIALKAALDGFCEPLHAIFGTLSAAMGPALSGGASSLPQLKLVLTAFDLAGQCFHHLCYPVLADEMNDRLSVSIPALMNLLKVESATLDADADGISTGPLECAQATVCRVASLFASKHDDDFAPHFPGMVGGIWQLLTRISKSSDGVGSPRFGTLLAQGIGFLSAAARRPMYRSTFEAETTLTSIVDHIVIPNMCLQEEDDDVFEGEPMQFIVQDLEGSDTESRRRSAAELIKGLSSQFESRIGAIVLARVTDKISKYNADKASCWRELEAATAMVSALAIRGSTRAQGVTELSPTVNPLQFFTSCILPILSEGRSGPAALNAQPMLKAAALRYVTTFRNQFSASQLQALVDTVLPFLGAESEVVNTYAAAAIESFVSVRGEPVTAPTGAPRDAAAAEALPAAAAAAALAARVMARGSAGPHRMDHAAMARHLPTLLPLLAAHPTKLADAAAAGDTNARRDNPYHLRCASRVFSVCRAVAGPAAGPSLGAYAGLLGKVIRDPCRPRMQHYLFEAICAAGRAAVAASGPASADTLDAGLREPFQAVLSGPVPELLPYVLQTLALIARMGSTDGAEVASGAATGAAAGKATAAASPLSAGTKALIPVAMAEAAWADVGVVPALAAFLGACVAREPASIGGSPDMLNAVCGRIVTAVGKRATEGAAFALFRALVRALPASAIAPVLAPAMQAFVGRLMRIAKSGGVRFLRHLLPTMATVAGVHGGAALLSSLDTALASGGGAAGFVANIAGPQMNKVVGRADRRTCLVGWSRFLAESPSIAKDAAALKALVLGLSSLAMAASDDTVGSEELAAEAEEEAMVKDDTGSRFSRLVQAAPALERSDGLPCADAAATLTSALGAVASAAPGALPAVLGSMETSLAIKIKEWCDAKGVTLA</sequence>
<evidence type="ECO:0000256" key="3">
    <source>
        <dbReference type="ARBA" id="ARBA00008669"/>
    </source>
</evidence>
<dbReference type="PANTHER" id="PTHR10997:SF8">
    <property type="entry name" value="EXPORTIN-2"/>
    <property type="match status" value="1"/>
</dbReference>